<evidence type="ECO:0000259" key="7">
    <source>
        <dbReference type="PROSITE" id="PS51032"/>
    </source>
</evidence>
<dbReference type="GO" id="GO:0005634">
    <property type="term" value="C:nucleus"/>
    <property type="evidence" value="ECO:0007669"/>
    <property type="project" value="UniProtKB-SubCell"/>
</dbReference>
<dbReference type="GO" id="GO:0003677">
    <property type="term" value="F:DNA binding"/>
    <property type="evidence" value="ECO:0007669"/>
    <property type="project" value="UniProtKB-KW"/>
</dbReference>
<keyword evidence="3" id="KW-0238">DNA-binding</keyword>
<dbReference type="STRING" id="200361.A0A452ZFJ5"/>
<dbReference type="Pfam" id="PF00847">
    <property type="entry name" value="AP2"/>
    <property type="match status" value="1"/>
</dbReference>
<evidence type="ECO:0000256" key="4">
    <source>
        <dbReference type="ARBA" id="ARBA00023163"/>
    </source>
</evidence>
<dbReference type="InterPro" id="IPR036955">
    <property type="entry name" value="AP2/ERF_dom_sf"/>
</dbReference>
<evidence type="ECO:0000256" key="5">
    <source>
        <dbReference type="ARBA" id="ARBA00023242"/>
    </source>
</evidence>
<accession>A0A452ZFJ5</accession>
<dbReference type="PROSITE" id="PS51032">
    <property type="entry name" value="AP2_ERF"/>
    <property type="match status" value="1"/>
</dbReference>
<evidence type="ECO:0000313" key="9">
    <source>
        <dbReference type="Proteomes" id="UP000015105"/>
    </source>
</evidence>
<sequence>VGGRGVMQMLPETRGHRSSGVGGGGAGAGGRADAAAQGHYRGVRKRPWGRYAAEIRDPWKKTRVWLGTYDTAVDAALAYDRAAVALRGPKARTNFAGGHLAPHQQQQACLLAPRPPARPFGGRLDVAHPSPWHFVYFPSRLQEFLAQPLPAGDARDAAPSPPSTVLELRTGPSSCPQFDLNEPPSLMFGS</sequence>
<name>A0A452ZFJ5_AEGTS</name>
<reference evidence="8" key="3">
    <citation type="journal article" date="2017" name="Nature">
        <title>Genome sequence of the progenitor of the wheat D genome Aegilops tauschii.</title>
        <authorList>
            <person name="Luo M.C."/>
            <person name="Gu Y.Q."/>
            <person name="Puiu D."/>
            <person name="Wang H."/>
            <person name="Twardziok S.O."/>
            <person name="Deal K.R."/>
            <person name="Huo N."/>
            <person name="Zhu T."/>
            <person name="Wang L."/>
            <person name="Wang Y."/>
            <person name="McGuire P.E."/>
            <person name="Liu S."/>
            <person name="Long H."/>
            <person name="Ramasamy R.K."/>
            <person name="Rodriguez J.C."/>
            <person name="Van S.L."/>
            <person name="Yuan L."/>
            <person name="Wang Z."/>
            <person name="Xia Z."/>
            <person name="Xiao L."/>
            <person name="Anderson O.D."/>
            <person name="Ouyang S."/>
            <person name="Liang Y."/>
            <person name="Zimin A.V."/>
            <person name="Pertea G."/>
            <person name="Qi P."/>
            <person name="Bennetzen J.L."/>
            <person name="Dai X."/>
            <person name="Dawson M.W."/>
            <person name="Muller H.G."/>
            <person name="Kugler K."/>
            <person name="Rivarola-Duarte L."/>
            <person name="Spannagl M."/>
            <person name="Mayer K.F.X."/>
            <person name="Lu F.H."/>
            <person name="Bevan M.W."/>
            <person name="Leroy P."/>
            <person name="Li P."/>
            <person name="You F.M."/>
            <person name="Sun Q."/>
            <person name="Liu Z."/>
            <person name="Lyons E."/>
            <person name="Wicker T."/>
            <person name="Salzberg S.L."/>
            <person name="Devos K.M."/>
            <person name="Dvorak J."/>
        </authorList>
    </citation>
    <scope>NUCLEOTIDE SEQUENCE [LARGE SCALE GENOMIC DNA]</scope>
    <source>
        <strain evidence="8">cv. AL8/78</strain>
    </source>
</reference>
<dbReference type="InterPro" id="IPR016177">
    <property type="entry name" value="DNA-bd_dom_sf"/>
</dbReference>
<feature type="domain" description="AP2/ERF" evidence="7">
    <location>
        <begin position="39"/>
        <end position="96"/>
    </location>
</feature>
<keyword evidence="5" id="KW-0539">Nucleus</keyword>
<evidence type="ECO:0000256" key="3">
    <source>
        <dbReference type="ARBA" id="ARBA00023125"/>
    </source>
</evidence>
<dbReference type="Gene3D" id="3.30.730.10">
    <property type="entry name" value="AP2/ERF domain"/>
    <property type="match status" value="1"/>
</dbReference>
<keyword evidence="9" id="KW-1185">Reference proteome</keyword>
<dbReference type="EnsemblPlants" id="AET1Gv20749000.2">
    <property type="protein sequence ID" value="AET1Gv20749000.2"/>
    <property type="gene ID" value="AET1Gv20749000"/>
</dbReference>
<dbReference type="Gramene" id="AET1Gv20749000.2">
    <property type="protein sequence ID" value="AET1Gv20749000.2"/>
    <property type="gene ID" value="AET1Gv20749000"/>
</dbReference>
<dbReference type="PANTHER" id="PTHR31677:SF77">
    <property type="entry name" value="OS05G0497200 PROTEIN"/>
    <property type="match status" value="1"/>
</dbReference>
<dbReference type="PRINTS" id="PR00367">
    <property type="entry name" value="ETHRSPELEMNT"/>
</dbReference>
<reference evidence="9" key="2">
    <citation type="journal article" date="2017" name="Nat. Plants">
        <title>The Aegilops tauschii genome reveals multiple impacts of transposons.</title>
        <authorList>
            <person name="Zhao G."/>
            <person name="Zou C."/>
            <person name="Li K."/>
            <person name="Wang K."/>
            <person name="Li T."/>
            <person name="Gao L."/>
            <person name="Zhang X."/>
            <person name="Wang H."/>
            <person name="Yang Z."/>
            <person name="Liu X."/>
            <person name="Jiang W."/>
            <person name="Mao L."/>
            <person name="Kong X."/>
            <person name="Jiao Y."/>
            <person name="Jia J."/>
        </authorList>
    </citation>
    <scope>NUCLEOTIDE SEQUENCE [LARGE SCALE GENOMIC DNA]</scope>
    <source>
        <strain evidence="9">cv. AL8/78</strain>
    </source>
</reference>
<evidence type="ECO:0000313" key="8">
    <source>
        <dbReference type="EnsemblPlants" id="AET1Gv20749000.2"/>
    </source>
</evidence>
<dbReference type="PANTHER" id="PTHR31677">
    <property type="entry name" value="AP2 DOMAIN CLASS TRANSCRIPTION FACTOR"/>
    <property type="match status" value="1"/>
</dbReference>
<dbReference type="InterPro" id="IPR001471">
    <property type="entry name" value="AP2/ERF_dom"/>
</dbReference>
<dbReference type="Proteomes" id="UP000015105">
    <property type="component" value="Chromosome 1D"/>
</dbReference>
<reference evidence="8" key="4">
    <citation type="submission" date="2019-03" db="UniProtKB">
        <authorList>
            <consortium name="EnsemblPlants"/>
        </authorList>
    </citation>
    <scope>IDENTIFICATION</scope>
</reference>
<dbReference type="GO" id="GO:0003700">
    <property type="term" value="F:DNA-binding transcription factor activity"/>
    <property type="evidence" value="ECO:0007669"/>
    <property type="project" value="InterPro"/>
</dbReference>
<organism evidence="8 9">
    <name type="scientific">Aegilops tauschii subsp. strangulata</name>
    <name type="common">Goatgrass</name>
    <dbReference type="NCBI Taxonomy" id="200361"/>
    <lineage>
        <taxon>Eukaryota</taxon>
        <taxon>Viridiplantae</taxon>
        <taxon>Streptophyta</taxon>
        <taxon>Embryophyta</taxon>
        <taxon>Tracheophyta</taxon>
        <taxon>Spermatophyta</taxon>
        <taxon>Magnoliopsida</taxon>
        <taxon>Liliopsida</taxon>
        <taxon>Poales</taxon>
        <taxon>Poaceae</taxon>
        <taxon>BOP clade</taxon>
        <taxon>Pooideae</taxon>
        <taxon>Triticodae</taxon>
        <taxon>Triticeae</taxon>
        <taxon>Triticinae</taxon>
        <taxon>Aegilops</taxon>
    </lineage>
</organism>
<protein>
    <recommendedName>
        <fullName evidence="7">AP2/ERF domain-containing protein</fullName>
    </recommendedName>
</protein>
<dbReference type="SUPFAM" id="SSF54171">
    <property type="entry name" value="DNA-binding domain"/>
    <property type="match status" value="1"/>
</dbReference>
<feature type="region of interest" description="Disordered" evidence="6">
    <location>
        <begin position="1"/>
        <end position="39"/>
    </location>
</feature>
<evidence type="ECO:0000256" key="2">
    <source>
        <dbReference type="ARBA" id="ARBA00023015"/>
    </source>
</evidence>
<proteinExistence type="predicted"/>
<reference evidence="8" key="5">
    <citation type="journal article" date="2021" name="G3 (Bethesda)">
        <title>Aegilops tauschii genome assembly Aet v5.0 features greater sequence contiguity and improved annotation.</title>
        <authorList>
            <person name="Wang L."/>
            <person name="Zhu T."/>
            <person name="Rodriguez J.C."/>
            <person name="Deal K.R."/>
            <person name="Dubcovsky J."/>
            <person name="McGuire P.E."/>
            <person name="Lux T."/>
            <person name="Spannagl M."/>
            <person name="Mayer K.F.X."/>
            <person name="Baldrich P."/>
            <person name="Meyers B.C."/>
            <person name="Huo N."/>
            <person name="Gu Y.Q."/>
            <person name="Zhou H."/>
            <person name="Devos K.M."/>
            <person name="Bennetzen J.L."/>
            <person name="Unver T."/>
            <person name="Budak H."/>
            <person name="Gulick P.J."/>
            <person name="Galiba G."/>
            <person name="Kalapos B."/>
            <person name="Nelson D.R."/>
            <person name="Li P."/>
            <person name="You F.M."/>
            <person name="Luo M.C."/>
            <person name="Dvorak J."/>
        </authorList>
    </citation>
    <scope>NUCLEOTIDE SEQUENCE [LARGE SCALE GENOMIC DNA]</scope>
    <source>
        <strain evidence="8">cv. AL8/78</strain>
    </source>
</reference>
<dbReference type="SMART" id="SM00380">
    <property type="entry name" value="AP2"/>
    <property type="match status" value="1"/>
</dbReference>
<comment type="subcellular location">
    <subcellularLocation>
        <location evidence="1">Nucleus</location>
    </subcellularLocation>
</comment>
<keyword evidence="4" id="KW-0804">Transcription</keyword>
<feature type="region of interest" description="Disordered" evidence="6">
    <location>
        <begin position="152"/>
        <end position="190"/>
    </location>
</feature>
<keyword evidence="2" id="KW-0805">Transcription regulation</keyword>
<feature type="compositionally biased region" description="Gly residues" evidence="6">
    <location>
        <begin position="20"/>
        <end position="30"/>
    </location>
</feature>
<dbReference type="FunFam" id="3.30.730.10:FF:000001">
    <property type="entry name" value="Ethylene-responsive transcription factor 2"/>
    <property type="match status" value="1"/>
</dbReference>
<evidence type="ECO:0000256" key="6">
    <source>
        <dbReference type="SAM" id="MobiDB-lite"/>
    </source>
</evidence>
<dbReference type="CDD" id="cd00018">
    <property type="entry name" value="AP2"/>
    <property type="match status" value="1"/>
</dbReference>
<reference evidence="9" key="1">
    <citation type="journal article" date="2014" name="Science">
        <title>Ancient hybridizations among the ancestral genomes of bread wheat.</title>
        <authorList>
            <consortium name="International Wheat Genome Sequencing Consortium,"/>
            <person name="Marcussen T."/>
            <person name="Sandve S.R."/>
            <person name="Heier L."/>
            <person name="Spannagl M."/>
            <person name="Pfeifer M."/>
            <person name="Jakobsen K.S."/>
            <person name="Wulff B.B."/>
            <person name="Steuernagel B."/>
            <person name="Mayer K.F."/>
            <person name="Olsen O.A."/>
        </authorList>
    </citation>
    <scope>NUCLEOTIDE SEQUENCE [LARGE SCALE GENOMIC DNA]</scope>
    <source>
        <strain evidence="9">cv. AL8/78</strain>
    </source>
</reference>
<evidence type="ECO:0000256" key="1">
    <source>
        <dbReference type="ARBA" id="ARBA00004123"/>
    </source>
</evidence>
<dbReference type="AlphaFoldDB" id="A0A452ZFJ5"/>